<sequence length="149" mass="16174">MVQSFGERMTRNDGSTVSSGIDRPSNESRKQREGIGTTGAFGQRSGSSDLLFLEGVLPERDGNVLNTHSIDEQTVACLDRLEAMLDRRGATLENVMKVEVQLTDLDVREAVDEVYRARFDGEFPPRTTVGVCSLPGGAGIQLDVVAAEE</sequence>
<dbReference type="SUPFAM" id="SSF55298">
    <property type="entry name" value="YjgF-like"/>
    <property type="match status" value="1"/>
</dbReference>
<dbReference type="AlphaFoldDB" id="D8JAM4"/>
<keyword evidence="5" id="KW-1185">Reference proteome</keyword>
<feature type="region of interest" description="Disordered" evidence="1">
    <location>
        <begin position="1"/>
        <end position="46"/>
    </location>
</feature>
<feature type="compositionally biased region" description="Basic and acidic residues" evidence="1">
    <location>
        <begin position="24"/>
        <end position="33"/>
    </location>
</feature>
<accession>D8JAM4</accession>
<dbReference type="CDD" id="cd00448">
    <property type="entry name" value="YjgF_YER057c_UK114_family"/>
    <property type="match status" value="1"/>
</dbReference>
<dbReference type="STRING" id="795797.HacjB3_06795"/>
<dbReference type="EMBL" id="CP002062">
    <property type="protein sequence ID" value="ADJ14746.1"/>
    <property type="molecule type" value="Genomic_DNA"/>
</dbReference>
<evidence type="ECO:0000313" key="5">
    <source>
        <dbReference type="Proteomes" id="UP000011645"/>
    </source>
</evidence>
<proteinExistence type="predicted"/>
<dbReference type="RefSeq" id="WP_008415017.1">
    <property type="nucleotide sequence ID" value="NC_014297.1"/>
</dbReference>
<gene>
    <name evidence="2" type="ordered locus">HacjB3_06795</name>
    <name evidence="3" type="ORF">C497_05202</name>
</gene>
<dbReference type="KEGG" id="hje:HacjB3_06795"/>
<dbReference type="InterPro" id="IPR006175">
    <property type="entry name" value="YjgF/YER057c/UK114"/>
</dbReference>
<evidence type="ECO:0000313" key="4">
    <source>
        <dbReference type="Proteomes" id="UP000000390"/>
    </source>
</evidence>
<dbReference type="Gene3D" id="3.30.1330.40">
    <property type="entry name" value="RutC-like"/>
    <property type="match status" value="1"/>
</dbReference>
<evidence type="ECO:0000313" key="3">
    <source>
        <dbReference type="EMBL" id="ELY39328.1"/>
    </source>
</evidence>
<dbReference type="EMBL" id="AOHV01000015">
    <property type="protein sequence ID" value="ELY39328.1"/>
    <property type="molecule type" value="Genomic_DNA"/>
</dbReference>
<dbReference type="PATRIC" id="fig|795797.18.peg.1357"/>
<dbReference type="Proteomes" id="UP000000390">
    <property type="component" value="Chromosome"/>
</dbReference>
<dbReference type="InterPro" id="IPR035959">
    <property type="entry name" value="RutC-like_sf"/>
</dbReference>
<dbReference type="Proteomes" id="UP000011645">
    <property type="component" value="Unassembled WGS sequence"/>
</dbReference>
<evidence type="ECO:0000256" key="1">
    <source>
        <dbReference type="SAM" id="MobiDB-lite"/>
    </source>
</evidence>
<protein>
    <submittedName>
        <fullName evidence="2">Endoribonuclease L-PSP</fullName>
    </submittedName>
</protein>
<dbReference type="GO" id="GO:0019239">
    <property type="term" value="F:deaminase activity"/>
    <property type="evidence" value="ECO:0007669"/>
    <property type="project" value="TreeGrafter"/>
</dbReference>
<reference evidence="2 4" key="1">
    <citation type="journal article" date="2010" name="J. Bacteriol.">
        <title>Complete genome sequence of Halalkalicoccus jeotgali B3(T), an extremely halophilic archaeon.</title>
        <authorList>
            <person name="Roh S.W."/>
            <person name="Nam Y.D."/>
            <person name="Nam S.H."/>
            <person name="Choi S.H."/>
            <person name="Park H.S."/>
            <person name="Bae J.W."/>
        </authorList>
    </citation>
    <scope>NUCLEOTIDE SEQUENCE [LARGE SCALE GENOMIC DNA]</scope>
    <source>
        <strain evidence="2">B3</strain>
        <strain evidence="4">DSM 18796 / CECT 7217 / JCM 14584 / KCTC 4019 / B3</strain>
    </source>
</reference>
<organism evidence="2 4">
    <name type="scientific">Halalkalicoccus jeotgali (strain DSM 18796 / CECT 7217 / JCM 14584 / KCTC 4019 / B3)</name>
    <dbReference type="NCBI Taxonomy" id="795797"/>
    <lineage>
        <taxon>Archaea</taxon>
        <taxon>Methanobacteriati</taxon>
        <taxon>Methanobacteriota</taxon>
        <taxon>Stenosarchaea group</taxon>
        <taxon>Halobacteria</taxon>
        <taxon>Halobacteriales</taxon>
        <taxon>Halococcaceae</taxon>
        <taxon>Halalkalicoccus</taxon>
    </lineage>
</organism>
<dbReference type="eggNOG" id="arCOG01630">
    <property type="taxonomic scope" value="Archaea"/>
</dbReference>
<name>D8JAM4_HALJB</name>
<dbReference type="HOGENOM" id="CLU_100715_7_4_2"/>
<dbReference type="PANTHER" id="PTHR11803">
    <property type="entry name" value="2-IMINOBUTANOATE/2-IMINOPROPANOATE DEAMINASE RIDA"/>
    <property type="match status" value="1"/>
</dbReference>
<evidence type="ECO:0000313" key="2">
    <source>
        <dbReference type="EMBL" id="ADJ14746.1"/>
    </source>
</evidence>
<dbReference type="GeneID" id="9419160"/>
<dbReference type="OrthoDB" id="371655at2157"/>
<reference evidence="3 5" key="2">
    <citation type="journal article" date="2014" name="PLoS Genet.">
        <title>Phylogenetically driven sequencing of extremely halophilic archaea reveals strategies for static and dynamic osmo-response.</title>
        <authorList>
            <person name="Becker E.A."/>
            <person name="Seitzer P.M."/>
            <person name="Tritt A."/>
            <person name="Larsen D."/>
            <person name="Krusor M."/>
            <person name="Yao A.I."/>
            <person name="Wu D."/>
            <person name="Madern D."/>
            <person name="Eisen J.A."/>
            <person name="Darling A.E."/>
            <person name="Facciotti M.T."/>
        </authorList>
    </citation>
    <scope>NUCLEOTIDE SEQUENCE [LARGE SCALE GENOMIC DNA]</scope>
    <source>
        <strain evidence="3">B3</strain>
        <strain evidence="5">DSM 18796 / CECT 7217 / JCM 14584 / KCTC 4019 / B3</strain>
    </source>
</reference>
<dbReference type="PANTHER" id="PTHR11803:SF39">
    <property type="entry name" value="2-IMINOBUTANOATE_2-IMINOPROPANOATE DEAMINASE"/>
    <property type="match status" value="1"/>
</dbReference>
<dbReference type="Pfam" id="PF01042">
    <property type="entry name" value="Ribonuc_L-PSP"/>
    <property type="match status" value="1"/>
</dbReference>
<dbReference type="GO" id="GO:0005829">
    <property type="term" value="C:cytosol"/>
    <property type="evidence" value="ECO:0007669"/>
    <property type="project" value="TreeGrafter"/>
</dbReference>